<dbReference type="InterPro" id="IPR035959">
    <property type="entry name" value="RutC-like_sf"/>
</dbReference>
<dbReference type="SUPFAM" id="SSF55298">
    <property type="entry name" value="YjgF-like"/>
    <property type="match status" value="1"/>
</dbReference>
<proteinExistence type="inferred from homology"/>
<dbReference type="PANTHER" id="PTHR11803">
    <property type="entry name" value="2-IMINOBUTANOATE/2-IMINOPROPANOATE DEAMINASE RIDA"/>
    <property type="match status" value="1"/>
</dbReference>
<dbReference type="Pfam" id="PF01042">
    <property type="entry name" value="Ribonuc_L-PSP"/>
    <property type="match status" value="1"/>
</dbReference>
<organism evidence="2">
    <name type="scientific">uncultured Rubrobacteraceae bacterium</name>
    <dbReference type="NCBI Taxonomy" id="349277"/>
    <lineage>
        <taxon>Bacteria</taxon>
        <taxon>Bacillati</taxon>
        <taxon>Actinomycetota</taxon>
        <taxon>Rubrobacteria</taxon>
        <taxon>Rubrobacterales</taxon>
        <taxon>Rubrobacteraceae</taxon>
        <taxon>environmental samples</taxon>
    </lineage>
</organism>
<dbReference type="GO" id="GO:0005829">
    <property type="term" value="C:cytosol"/>
    <property type="evidence" value="ECO:0007669"/>
    <property type="project" value="TreeGrafter"/>
</dbReference>
<comment type="similarity">
    <text evidence="1">Belongs to the RutC family.</text>
</comment>
<name>A0A6J4T029_9ACTN</name>
<dbReference type="CDD" id="cd00448">
    <property type="entry name" value="YjgF_YER057c_UK114_family"/>
    <property type="match status" value="1"/>
</dbReference>
<dbReference type="GO" id="GO:0019239">
    <property type="term" value="F:deaminase activity"/>
    <property type="evidence" value="ECO:0007669"/>
    <property type="project" value="TreeGrafter"/>
</dbReference>
<dbReference type="PANTHER" id="PTHR11803:SF58">
    <property type="entry name" value="PROTEIN HMF1-RELATED"/>
    <property type="match status" value="1"/>
</dbReference>
<dbReference type="Gene3D" id="3.30.1330.40">
    <property type="entry name" value="RutC-like"/>
    <property type="match status" value="1"/>
</dbReference>
<dbReference type="InterPro" id="IPR006175">
    <property type="entry name" value="YjgF/YER057c/UK114"/>
</dbReference>
<evidence type="ECO:0000313" key="2">
    <source>
        <dbReference type="EMBL" id="CAA9510161.1"/>
    </source>
</evidence>
<dbReference type="AlphaFoldDB" id="A0A6J4T029"/>
<sequence length="134" mass="14397">MENTGKIERVTADPDWYEPYKISLGTRVGNLLFVSGQAAVTQDGGETVGAGDFDAQAEQAFANLSKVLENGGSGLADVAKVSIYLTDMGNFPKIVELRERYFTPPYPADTIVEVSALADPEWLIEVEAIAVLNG</sequence>
<reference evidence="2" key="1">
    <citation type="submission" date="2020-02" db="EMBL/GenBank/DDBJ databases">
        <authorList>
            <person name="Meier V. D."/>
        </authorList>
    </citation>
    <scope>NUCLEOTIDE SEQUENCE</scope>
    <source>
        <strain evidence="2">AVDCRST_MAG05</strain>
    </source>
</reference>
<evidence type="ECO:0000256" key="1">
    <source>
        <dbReference type="ARBA" id="ARBA00010552"/>
    </source>
</evidence>
<protein>
    <submittedName>
        <fullName evidence="2">RidA/YER057c/UK114 superfamily protein</fullName>
    </submittedName>
</protein>
<accession>A0A6J4T029</accession>
<dbReference type="EMBL" id="CADCVM010000329">
    <property type="protein sequence ID" value="CAA9510161.1"/>
    <property type="molecule type" value="Genomic_DNA"/>
</dbReference>
<gene>
    <name evidence="2" type="ORF">AVDCRST_MAG05-2970</name>
</gene>